<dbReference type="EMBL" id="VKHT01000201">
    <property type="protein sequence ID" value="MBB0244251.1"/>
    <property type="molecule type" value="Genomic_DNA"/>
</dbReference>
<feature type="non-terminal residue" evidence="3">
    <location>
        <position position="1"/>
    </location>
</feature>
<dbReference type="PANTHER" id="PTHR46577">
    <property type="entry name" value="HTH-TYPE TRANSCRIPTIONAL REGULATORY PROTEIN GABR"/>
    <property type="match status" value="1"/>
</dbReference>
<dbReference type="GO" id="GO:0008483">
    <property type="term" value="F:transaminase activity"/>
    <property type="evidence" value="ECO:0007669"/>
    <property type="project" value="UniProtKB-KW"/>
</dbReference>
<dbReference type="Gene3D" id="3.40.640.10">
    <property type="entry name" value="Type I PLP-dependent aspartate aminotransferase-like (Major domain)"/>
    <property type="match status" value="1"/>
</dbReference>
<dbReference type="InterPro" id="IPR015424">
    <property type="entry name" value="PyrdxlP-dep_Trfase"/>
</dbReference>
<evidence type="ECO:0000256" key="1">
    <source>
        <dbReference type="SAM" id="MobiDB-lite"/>
    </source>
</evidence>
<dbReference type="CDD" id="cd00609">
    <property type="entry name" value="AAT_like"/>
    <property type="match status" value="1"/>
</dbReference>
<dbReference type="InterPro" id="IPR051446">
    <property type="entry name" value="HTH_trans_reg/aminotransferase"/>
</dbReference>
<evidence type="ECO:0000313" key="3">
    <source>
        <dbReference type="EMBL" id="MBB0244251.1"/>
    </source>
</evidence>
<dbReference type="RefSeq" id="WP_182605900.1">
    <property type="nucleotide sequence ID" value="NZ_VKHT01000201.1"/>
</dbReference>
<feature type="compositionally biased region" description="Low complexity" evidence="1">
    <location>
        <begin position="230"/>
        <end position="243"/>
    </location>
</feature>
<sequence>LLTPAHQFPTGVVLSGDRRRALMRWAEEADGLIVEDDYDAEHRWDRPPVPALHALLPDRVHHLGSLSKTLAPGLRIGWLIAPPARRTALVEAKRLADLGTSVLPQLVVAHLMESGALERHLRFLRTRHRQRRDAMITALARHLPGGTVHGAAAGLHLTVTFPEGDDLRAAAAALEAGVRVHPLSWHVSRHVAPPAFRTGLVLGYAAHPPGVIAEGVELLGRAVRGVLGPPRGPAAGPATAKPVNHAGTKDG</sequence>
<dbReference type="PANTHER" id="PTHR46577:SF1">
    <property type="entry name" value="HTH-TYPE TRANSCRIPTIONAL REGULATORY PROTEIN GABR"/>
    <property type="match status" value="1"/>
</dbReference>
<evidence type="ECO:0000259" key="2">
    <source>
        <dbReference type="Pfam" id="PF00155"/>
    </source>
</evidence>
<keyword evidence="4" id="KW-1185">Reference proteome</keyword>
<organism evidence="3 4">
    <name type="scientific">Streptomyces alkaliphilus</name>
    <dbReference type="NCBI Taxonomy" id="1472722"/>
    <lineage>
        <taxon>Bacteria</taxon>
        <taxon>Bacillati</taxon>
        <taxon>Actinomycetota</taxon>
        <taxon>Actinomycetes</taxon>
        <taxon>Kitasatosporales</taxon>
        <taxon>Streptomycetaceae</taxon>
        <taxon>Streptomyces</taxon>
    </lineage>
</organism>
<dbReference type="Pfam" id="PF00155">
    <property type="entry name" value="Aminotran_1_2"/>
    <property type="match status" value="1"/>
</dbReference>
<feature type="region of interest" description="Disordered" evidence="1">
    <location>
        <begin position="230"/>
        <end position="251"/>
    </location>
</feature>
<dbReference type="InterPro" id="IPR015421">
    <property type="entry name" value="PyrdxlP-dep_Trfase_major"/>
</dbReference>
<keyword evidence="3" id="KW-0032">Aminotransferase</keyword>
<feature type="domain" description="Aminotransferase class I/classII large" evidence="2">
    <location>
        <begin position="9"/>
        <end position="183"/>
    </location>
</feature>
<proteinExistence type="predicted"/>
<dbReference type="SUPFAM" id="SSF53383">
    <property type="entry name" value="PLP-dependent transferases"/>
    <property type="match status" value="1"/>
</dbReference>
<reference evidence="4" key="1">
    <citation type="submission" date="2019-10" db="EMBL/GenBank/DDBJ databases">
        <title>Streptomyces sp. nov., a novel actinobacterium isolated from alkaline environment.</title>
        <authorList>
            <person name="Golinska P."/>
        </authorList>
    </citation>
    <scope>NUCLEOTIDE SEQUENCE [LARGE SCALE GENOMIC DNA]</scope>
    <source>
        <strain evidence="4">DSM 42118</strain>
    </source>
</reference>
<protein>
    <submittedName>
        <fullName evidence="3">Aminotransferase class I/II-fold pyridoxal phosphate-dependent enzyme</fullName>
    </submittedName>
</protein>
<name>A0A7W3TCC6_9ACTN</name>
<gene>
    <name evidence="3" type="ORF">FNQ90_09065</name>
</gene>
<accession>A0A7W3TCC6</accession>
<evidence type="ECO:0000313" key="4">
    <source>
        <dbReference type="Proteomes" id="UP000538929"/>
    </source>
</evidence>
<dbReference type="Proteomes" id="UP000538929">
    <property type="component" value="Unassembled WGS sequence"/>
</dbReference>
<dbReference type="AlphaFoldDB" id="A0A7W3TCC6"/>
<dbReference type="InterPro" id="IPR004839">
    <property type="entry name" value="Aminotransferase_I/II_large"/>
</dbReference>
<comment type="caution">
    <text evidence="3">The sequence shown here is derived from an EMBL/GenBank/DDBJ whole genome shotgun (WGS) entry which is preliminary data.</text>
</comment>
<keyword evidence="3" id="KW-0808">Transferase</keyword>
<dbReference type="GO" id="GO:0030170">
    <property type="term" value="F:pyridoxal phosphate binding"/>
    <property type="evidence" value="ECO:0007669"/>
    <property type="project" value="InterPro"/>
</dbReference>